<name>A0A2I1RHV7_FAUOS</name>
<dbReference type="NCBIfam" id="TIGR02135">
    <property type="entry name" value="phoU_full"/>
    <property type="match status" value="1"/>
</dbReference>
<protein>
    <recommendedName>
        <fullName evidence="8">Phosphate-specific transport system accessory protein PhoU</fullName>
    </recommendedName>
</protein>
<proteinExistence type="inferred from homology"/>
<organism evidence="11 12">
    <name type="scientific">Faucicola osloensis</name>
    <name type="common">Moraxella osloensis</name>
    <dbReference type="NCBI Taxonomy" id="34062"/>
    <lineage>
        <taxon>Bacteria</taxon>
        <taxon>Pseudomonadati</taxon>
        <taxon>Pseudomonadota</taxon>
        <taxon>Gammaproteobacteria</taxon>
        <taxon>Moraxellales</taxon>
        <taxon>Moraxellaceae</taxon>
        <taxon>Faucicola</taxon>
    </lineage>
</organism>
<evidence type="ECO:0000256" key="2">
    <source>
        <dbReference type="ARBA" id="ARBA00008107"/>
    </source>
</evidence>
<dbReference type="InterPro" id="IPR038078">
    <property type="entry name" value="PhoU-like_sf"/>
</dbReference>
<dbReference type="EMBL" id="PKJS01000008">
    <property type="protein sequence ID" value="PKZ68676.1"/>
    <property type="molecule type" value="Genomic_DNA"/>
</dbReference>
<keyword evidence="6 8" id="KW-0592">Phosphate transport</keyword>
<dbReference type="GO" id="GO:0006817">
    <property type="term" value="P:phosphate ion transport"/>
    <property type="evidence" value="ECO:0007669"/>
    <property type="project" value="UniProtKB-KW"/>
</dbReference>
<dbReference type="GO" id="GO:0005737">
    <property type="term" value="C:cytoplasm"/>
    <property type="evidence" value="ECO:0007669"/>
    <property type="project" value="UniProtKB-SubCell"/>
</dbReference>
<feature type="compositionally biased region" description="Polar residues" evidence="9">
    <location>
        <begin position="237"/>
        <end position="256"/>
    </location>
</feature>
<dbReference type="AlphaFoldDB" id="A0A2I1RHV7"/>
<feature type="region of interest" description="Disordered" evidence="9">
    <location>
        <begin position="232"/>
        <end position="256"/>
    </location>
</feature>
<evidence type="ECO:0000256" key="9">
    <source>
        <dbReference type="SAM" id="MobiDB-lite"/>
    </source>
</evidence>
<dbReference type="PANTHER" id="PTHR42930">
    <property type="entry name" value="PHOSPHATE-SPECIFIC TRANSPORT SYSTEM ACCESSORY PROTEIN PHOU"/>
    <property type="match status" value="1"/>
</dbReference>
<evidence type="ECO:0000256" key="6">
    <source>
        <dbReference type="ARBA" id="ARBA00022592"/>
    </source>
</evidence>
<evidence type="ECO:0000256" key="3">
    <source>
        <dbReference type="ARBA" id="ARBA00011738"/>
    </source>
</evidence>
<evidence type="ECO:0000256" key="7">
    <source>
        <dbReference type="ARBA" id="ARBA00056181"/>
    </source>
</evidence>
<evidence type="ECO:0000256" key="5">
    <source>
        <dbReference type="ARBA" id="ARBA00022490"/>
    </source>
</evidence>
<feature type="domain" description="PhoU" evidence="10">
    <location>
        <begin position="129"/>
        <end position="211"/>
    </location>
</feature>
<sequence>MNLIGEHLSKSYDQDLQNLVNLFLKMGGMAEANLAKAIESLVKSDVALAEDVIDGDKEINFTEQQLDDLVVKVLARRQPAATDLRLIMAVSKCGADIERIGDEAKKIAKMARRATHEGQSPIGYHEAHQMGNFVQIMLKNALEAFAKFDATGAYQVIEQDSEIDAMYKSASRAMMTYIMEDGRYVAKVIDILWVLRSIERIGAHARNIAEQLIFCITGEDVRYQKLGSKKDSALNPAASTDINDASLDYQPSNGEN</sequence>
<dbReference type="InterPro" id="IPR028366">
    <property type="entry name" value="PhoU"/>
</dbReference>
<keyword evidence="4 8" id="KW-0813">Transport</keyword>
<feature type="domain" description="PhoU" evidence="10">
    <location>
        <begin position="24"/>
        <end position="110"/>
    </location>
</feature>
<evidence type="ECO:0000313" key="11">
    <source>
        <dbReference type="EMBL" id="PKZ68676.1"/>
    </source>
</evidence>
<evidence type="ECO:0000313" key="12">
    <source>
        <dbReference type="Proteomes" id="UP000234914"/>
    </source>
</evidence>
<accession>A0A2I1RHV7</accession>
<comment type="function">
    <text evidence="7 8">Plays a role in the regulation of phosphate uptake.</text>
</comment>
<comment type="caution">
    <text evidence="11">The sequence shown here is derived from an EMBL/GenBank/DDBJ whole genome shotgun (WGS) entry which is preliminary data.</text>
</comment>
<dbReference type="Pfam" id="PF01895">
    <property type="entry name" value="PhoU"/>
    <property type="match status" value="2"/>
</dbReference>
<comment type="subunit">
    <text evidence="3 8">Homodimer.</text>
</comment>
<reference evidence="11 12" key="1">
    <citation type="submission" date="2017-12" db="EMBL/GenBank/DDBJ databases">
        <title>Phylogenetic diversity of female urinary microbiome.</title>
        <authorList>
            <person name="Thomas-White K."/>
            <person name="Wolfe A.J."/>
        </authorList>
    </citation>
    <scope>NUCLEOTIDE SEQUENCE [LARGE SCALE GENOMIC DNA]</scope>
    <source>
        <strain evidence="11 12">UMB0416</strain>
    </source>
</reference>
<keyword evidence="5 8" id="KW-0963">Cytoplasm</keyword>
<gene>
    <name evidence="11" type="primary">phoU</name>
    <name evidence="11" type="ORF">CYJ96_07335</name>
</gene>
<evidence type="ECO:0000256" key="8">
    <source>
        <dbReference type="PIRNR" id="PIRNR003107"/>
    </source>
</evidence>
<dbReference type="Proteomes" id="UP000234914">
    <property type="component" value="Unassembled WGS sequence"/>
</dbReference>
<comment type="similarity">
    <text evidence="2 8">Belongs to the PhoU family.</text>
</comment>
<dbReference type="PIRSF" id="PIRSF003107">
    <property type="entry name" value="PhoU"/>
    <property type="match status" value="1"/>
</dbReference>
<dbReference type="GO" id="GO:0045936">
    <property type="term" value="P:negative regulation of phosphate metabolic process"/>
    <property type="evidence" value="ECO:0007669"/>
    <property type="project" value="InterPro"/>
</dbReference>
<dbReference type="RefSeq" id="WP_101964500.1">
    <property type="nucleotide sequence ID" value="NZ_PKJS01000008.1"/>
</dbReference>
<dbReference type="FunFam" id="1.20.58.220:FF:000004">
    <property type="entry name" value="Phosphate-specific transport system accessory protein PhoU"/>
    <property type="match status" value="1"/>
</dbReference>
<dbReference type="SUPFAM" id="SSF109755">
    <property type="entry name" value="PhoU-like"/>
    <property type="match status" value="1"/>
</dbReference>
<comment type="subcellular location">
    <subcellularLocation>
        <location evidence="1 8">Cytoplasm</location>
    </subcellularLocation>
</comment>
<evidence type="ECO:0000259" key="10">
    <source>
        <dbReference type="Pfam" id="PF01895"/>
    </source>
</evidence>
<dbReference type="InterPro" id="IPR026022">
    <property type="entry name" value="PhoU_dom"/>
</dbReference>
<dbReference type="GO" id="GO:0030643">
    <property type="term" value="P:intracellular phosphate ion homeostasis"/>
    <property type="evidence" value="ECO:0007669"/>
    <property type="project" value="InterPro"/>
</dbReference>
<dbReference type="PANTHER" id="PTHR42930:SF3">
    <property type="entry name" value="PHOSPHATE-SPECIFIC TRANSPORT SYSTEM ACCESSORY PROTEIN PHOU"/>
    <property type="match status" value="1"/>
</dbReference>
<evidence type="ECO:0000256" key="1">
    <source>
        <dbReference type="ARBA" id="ARBA00004496"/>
    </source>
</evidence>
<dbReference type="Gene3D" id="1.20.58.220">
    <property type="entry name" value="Phosphate transport system protein phou homolog 2, domain 2"/>
    <property type="match status" value="1"/>
</dbReference>
<evidence type="ECO:0000256" key="4">
    <source>
        <dbReference type="ARBA" id="ARBA00022448"/>
    </source>
</evidence>